<evidence type="ECO:0000313" key="3">
    <source>
        <dbReference type="EMBL" id="KAF3517474.1"/>
    </source>
</evidence>
<reference evidence="3 4" key="1">
    <citation type="journal article" date="2020" name="BMC Genomics">
        <title>Intraspecific diversification of the crop wild relative Brassica cretica Lam. using demographic model selection.</title>
        <authorList>
            <person name="Kioukis A."/>
            <person name="Michalopoulou V.A."/>
            <person name="Briers L."/>
            <person name="Pirintsos S."/>
            <person name="Studholme D.J."/>
            <person name="Pavlidis P."/>
            <person name="Sarris P.F."/>
        </authorList>
    </citation>
    <scope>NUCLEOTIDE SEQUENCE [LARGE SCALE GENOMIC DNA]</scope>
    <source>
        <strain evidence="4">cv. PFS-1207/04</strain>
    </source>
</reference>
<feature type="region of interest" description="Disordered" evidence="1">
    <location>
        <begin position="74"/>
        <end position="122"/>
    </location>
</feature>
<evidence type="ECO:0008006" key="5">
    <source>
        <dbReference type="Google" id="ProtNLM"/>
    </source>
</evidence>
<feature type="chain" id="PRO_5046815310" description="Secreted protein" evidence="2">
    <location>
        <begin position="20"/>
        <end position="122"/>
    </location>
</feature>
<name>A0ABQ7AU28_BRACR</name>
<dbReference type="EMBL" id="QGKV02001556">
    <property type="protein sequence ID" value="KAF3517474.1"/>
    <property type="molecule type" value="Genomic_DNA"/>
</dbReference>
<gene>
    <name evidence="3" type="ORF">DY000_02060469</name>
</gene>
<organism evidence="3 4">
    <name type="scientific">Brassica cretica</name>
    <name type="common">Mustard</name>
    <dbReference type="NCBI Taxonomy" id="69181"/>
    <lineage>
        <taxon>Eukaryota</taxon>
        <taxon>Viridiplantae</taxon>
        <taxon>Streptophyta</taxon>
        <taxon>Embryophyta</taxon>
        <taxon>Tracheophyta</taxon>
        <taxon>Spermatophyta</taxon>
        <taxon>Magnoliopsida</taxon>
        <taxon>eudicotyledons</taxon>
        <taxon>Gunneridae</taxon>
        <taxon>Pentapetalae</taxon>
        <taxon>rosids</taxon>
        <taxon>malvids</taxon>
        <taxon>Brassicales</taxon>
        <taxon>Brassicaceae</taxon>
        <taxon>Brassiceae</taxon>
        <taxon>Brassica</taxon>
    </lineage>
</organism>
<evidence type="ECO:0000313" key="4">
    <source>
        <dbReference type="Proteomes" id="UP000266723"/>
    </source>
</evidence>
<feature type="compositionally biased region" description="Polar residues" evidence="1">
    <location>
        <begin position="78"/>
        <end position="88"/>
    </location>
</feature>
<comment type="caution">
    <text evidence="3">The sequence shown here is derived from an EMBL/GenBank/DDBJ whole genome shotgun (WGS) entry which is preliminary data.</text>
</comment>
<protein>
    <recommendedName>
        <fullName evidence="5">Secreted protein</fullName>
    </recommendedName>
</protein>
<feature type="signal peptide" evidence="2">
    <location>
        <begin position="1"/>
        <end position="19"/>
    </location>
</feature>
<dbReference type="Proteomes" id="UP000266723">
    <property type="component" value="Unassembled WGS sequence"/>
</dbReference>
<keyword evidence="2" id="KW-0732">Signal</keyword>
<keyword evidence="4" id="KW-1185">Reference proteome</keyword>
<evidence type="ECO:0000256" key="2">
    <source>
        <dbReference type="SAM" id="SignalP"/>
    </source>
</evidence>
<accession>A0ABQ7AU28</accession>
<proteinExistence type="predicted"/>
<sequence length="122" mass="13271">MSSRSKAWLVAATIGVGMAIGTTRPAVARPAAVSISGVSLRTKDEEKLPIKKIRFGGDLSQQMEENVQNCLHSRHFSPFSSVRRTPNVSGKEDTRVSNAPQTRVDPPRKPASIRPALAHTRN</sequence>
<evidence type="ECO:0000256" key="1">
    <source>
        <dbReference type="SAM" id="MobiDB-lite"/>
    </source>
</evidence>